<keyword evidence="1" id="KW-1133">Transmembrane helix</keyword>
<keyword evidence="1" id="KW-0732">Signal</keyword>
<name>S9RC29_9RHOB</name>
<comment type="function">
    <text evidence="1">Binds the cellulose synthase activator, bis-(3'-5') cyclic diguanylic acid (c-di-GMP).</text>
</comment>
<keyword evidence="1" id="KW-0812">Transmembrane</keyword>
<dbReference type="Gene3D" id="3.30.379.30">
    <property type="match status" value="1"/>
</dbReference>
<protein>
    <recommendedName>
        <fullName evidence="1">Cyclic di-GMP-binding protein</fullName>
    </recommendedName>
    <alternativeName>
        <fullName evidence="1">Cellulose synthase regulatory subunit</fullName>
    </alternativeName>
</protein>
<dbReference type="Gene3D" id="3.30.379.20">
    <property type="match status" value="1"/>
</dbReference>
<comment type="similarity">
    <text evidence="1">Belongs to the AcsB/BcsB family.</text>
</comment>
<comment type="caution">
    <text evidence="4">The sequence shown here is derived from an EMBL/GenBank/DDBJ whole genome shotgun (WGS) entry which is preliminary data.</text>
</comment>
<dbReference type="Gene3D" id="2.60.120.260">
    <property type="entry name" value="Galactose-binding domain-like"/>
    <property type="match status" value="2"/>
</dbReference>
<feature type="transmembrane region" description="Helical" evidence="1">
    <location>
        <begin position="721"/>
        <end position="745"/>
    </location>
</feature>
<keyword evidence="1" id="KW-0997">Cell inner membrane</keyword>
<keyword evidence="1" id="KW-0973">c-di-GMP</keyword>
<feature type="region of interest" description="Disordered" evidence="2">
    <location>
        <begin position="47"/>
        <end position="75"/>
    </location>
</feature>
<comment type="pathway">
    <text evidence="1">Glycan metabolism; bacterial cellulose biosynthesis.</text>
</comment>
<comment type="subunit">
    <text evidence="1">Tightly associated with the cellulose synthase catalytic subunit.</text>
</comment>
<keyword evidence="1" id="KW-1003">Cell membrane</keyword>
<feature type="compositionally biased region" description="Basic and acidic residues" evidence="2">
    <location>
        <begin position="47"/>
        <end position="64"/>
    </location>
</feature>
<dbReference type="InterPro" id="IPR048861">
    <property type="entry name" value="BscB-like_C"/>
</dbReference>
<evidence type="ECO:0000259" key="3">
    <source>
        <dbReference type="Pfam" id="PF20916"/>
    </source>
</evidence>
<dbReference type="GO" id="GO:0030244">
    <property type="term" value="P:cellulose biosynthetic process"/>
    <property type="evidence" value="ECO:0007669"/>
    <property type="project" value="UniProtKB-KW"/>
</dbReference>
<dbReference type="EMBL" id="APVH01000070">
    <property type="protein sequence ID" value="EPX75655.1"/>
    <property type="molecule type" value="Genomic_DNA"/>
</dbReference>
<dbReference type="GO" id="GO:0005886">
    <property type="term" value="C:plasma membrane"/>
    <property type="evidence" value="ECO:0007669"/>
    <property type="project" value="UniProtKB-SubCell"/>
</dbReference>
<feature type="signal peptide" evidence="1">
    <location>
        <begin position="1"/>
        <end position="19"/>
    </location>
</feature>
<dbReference type="HOGENOM" id="CLU_381668_0_0_5"/>
<comment type="subcellular location">
    <subcellularLocation>
        <location evidence="1">Cell inner membrane</location>
    </subcellularLocation>
</comment>
<proteinExistence type="inferred from homology"/>
<dbReference type="Pfam" id="PF20916">
    <property type="entry name" value="BscB_a-b"/>
    <property type="match status" value="1"/>
</dbReference>
<accession>S9RC29</accession>
<dbReference type="OrthoDB" id="7615145at2"/>
<organism evidence="4 5">
    <name type="scientific">Salipiger mucosus DSM 16094</name>
    <dbReference type="NCBI Taxonomy" id="1123237"/>
    <lineage>
        <taxon>Bacteria</taxon>
        <taxon>Pseudomonadati</taxon>
        <taxon>Pseudomonadota</taxon>
        <taxon>Alphaproteobacteria</taxon>
        <taxon>Rhodobacterales</taxon>
        <taxon>Roseobacteraceae</taxon>
        <taxon>Salipiger</taxon>
    </lineage>
</organism>
<dbReference type="AlphaFoldDB" id="S9RC29"/>
<feature type="chain" id="PRO_5015215221" description="Cyclic di-GMP-binding protein" evidence="1">
    <location>
        <begin position="20"/>
        <end position="750"/>
    </location>
</feature>
<evidence type="ECO:0000256" key="2">
    <source>
        <dbReference type="SAM" id="MobiDB-lite"/>
    </source>
</evidence>
<evidence type="ECO:0000313" key="5">
    <source>
        <dbReference type="Proteomes" id="UP000015347"/>
    </source>
</evidence>
<gene>
    <name evidence="4" type="ORF">Salmuc_04573</name>
</gene>
<dbReference type="Pfam" id="PF03170">
    <property type="entry name" value="BcsB"/>
    <property type="match status" value="2"/>
</dbReference>
<evidence type="ECO:0000313" key="4">
    <source>
        <dbReference type="EMBL" id="EPX75655.1"/>
    </source>
</evidence>
<dbReference type="eggNOG" id="COG3266">
    <property type="taxonomic scope" value="Bacteria"/>
</dbReference>
<dbReference type="UniPathway" id="UPA00694"/>
<feature type="domain" description="Cellulose synthase subunit B-like C-terminal" evidence="3">
    <location>
        <begin position="619"/>
        <end position="743"/>
    </location>
</feature>
<dbReference type="InterPro" id="IPR018513">
    <property type="entry name" value="Cell_synthase_bac"/>
</dbReference>
<dbReference type="GO" id="GO:0006011">
    <property type="term" value="P:UDP-alpha-D-glucose metabolic process"/>
    <property type="evidence" value="ECO:0007669"/>
    <property type="project" value="InterPro"/>
</dbReference>
<evidence type="ECO:0000256" key="1">
    <source>
        <dbReference type="RuleBase" id="RU365021"/>
    </source>
</evidence>
<keyword evidence="1" id="KW-0135">Cellulose biosynthesis</keyword>
<keyword evidence="1" id="KW-0472">Membrane</keyword>
<keyword evidence="5" id="KW-1185">Reference proteome</keyword>
<dbReference type="Gene3D" id="1.20.5.4520">
    <property type="match status" value="1"/>
</dbReference>
<dbReference type="Proteomes" id="UP000015347">
    <property type="component" value="Unassembled WGS sequence"/>
</dbReference>
<reference evidence="5" key="1">
    <citation type="journal article" date="2014" name="Stand. Genomic Sci.">
        <title>Genome sequence of the exopolysaccharide-producing Salipiger mucosus type strain (DSM 16094(T)), a moderately halophilic member of the Roseobacter clade.</title>
        <authorList>
            <person name="Riedel T."/>
            <person name="Spring S."/>
            <person name="Fiebig A."/>
            <person name="Petersen J."/>
            <person name="Kyrpides N.C."/>
            <person name="Goker M."/>
            <person name="Klenk H.P."/>
        </authorList>
    </citation>
    <scope>NUCLEOTIDE SEQUENCE [LARGE SCALE GENOMIC DNA]</scope>
    <source>
        <strain evidence="5">DSM 16094</strain>
    </source>
</reference>
<dbReference type="RefSeq" id="WP_020041608.1">
    <property type="nucleotide sequence ID" value="NZ_KE557290.1"/>
</dbReference>
<sequence>MTALLRTFMAILAATTVWTVFSGATAEAQVIQLDELPGTERPLMEHTDEVSDRLATDHQSRHASSEPQTSGPEARPDVLLPLRALHPQSGETARYRLGGEFDEARFVLFVPNTSVDSTLRLSTFSTVNVLPEQSRIDVLVNGTEVGVIIPENFNAFRTAELSLPPGVLKEGRNVVSLKARHTHRVSCGPEAGFSLWTEVALERSGVTLAAASLDADILGFLSAVSAQTARGQPISLRAGEDVELQDSATKIIARISKALGGIPPSLALEGYYTTEAALPELARVTSLPEGMVLEDGFEIRRGGDGAIVLLVEHDAHDVAGQALLDTLPDSDIEALPPQLSPGTPIRLADLDQETIEGRGHYIREALDFSLPLDWLVLASQKARMRLLYRFDTSLPEGSLLLVKVNDTTVRLLPLDQAGDAGRPLPVLPVDFDAALLTPGLNRIIFEALIPGDPPDRACDLRDDPVFEISDRTTLFVPDSPSMSVTGIERVLTHLQPSDLEVSERAAARLPAGLLPQLAAIYNGAQGPDAAETGESYRLTIGTLQDIPQVTGGLVTAHLPAFREILTTPTGTAANGTGNSPSEIRFGSMNAPSWRLSLPDRLGDLRGRLESWVEVLWYGDTPKFGEWLHDRRAEALLLQPNPDRPRDAWLILGPDADPQTIVASLARATWSPEGPRGQVSAYRAETGWQSWTSHSRNVVLHEPITYKNLQAVLGNFASAQPWAFIVVIMAFTLCSAFVGMIIAALAQRRDR</sequence>
<dbReference type="STRING" id="1123237.Salmuc_04573"/>